<accession>A0ABS7AEX8</accession>
<evidence type="ECO:0008006" key="3">
    <source>
        <dbReference type="Google" id="ProtNLM"/>
    </source>
</evidence>
<evidence type="ECO:0000313" key="2">
    <source>
        <dbReference type="Proteomes" id="UP001196565"/>
    </source>
</evidence>
<comment type="caution">
    <text evidence="1">The sequence shown here is derived from an EMBL/GenBank/DDBJ whole genome shotgun (WGS) entry which is preliminary data.</text>
</comment>
<evidence type="ECO:0000313" key="1">
    <source>
        <dbReference type="EMBL" id="MBW6400866.1"/>
    </source>
</evidence>
<dbReference type="Proteomes" id="UP001196565">
    <property type="component" value="Unassembled WGS sequence"/>
</dbReference>
<reference evidence="1 2" key="1">
    <citation type="submission" date="2021-07" db="EMBL/GenBank/DDBJ databases">
        <authorList>
            <person name="So Y."/>
        </authorList>
    </citation>
    <scope>NUCLEOTIDE SEQUENCE [LARGE SCALE GENOMIC DNA]</scope>
    <source>
        <strain evidence="1 2">HJA6</strain>
    </source>
</reference>
<organism evidence="1 2">
    <name type="scientific">Roseomonas alba</name>
    <dbReference type="NCBI Taxonomy" id="2846776"/>
    <lineage>
        <taxon>Bacteria</taxon>
        <taxon>Pseudomonadati</taxon>
        <taxon>Pseudomonadota</taxon>
        <taxon>Alphaproteobacteria</taxon>
        <taxon>Acetobacterales</taxon>
        <taxon>Roseomonadaceae</taxon>
        <taxon>Roseomonas</taxon>
    </lineage>
</organism>
<dbReference type="RefSeq" id="WP_219765435.1">
    <property type="nucleotide sequence ID" value="NZ_JAHYBZ010000009.1"/>
</dbReference>
<protein>
    <recommendedName>
        <fullName evidence="3">DUF1819 family protein</fullName>
    </recommendedName>
</protein>
<proteinExistence type="predicted"/>
<gene>
    <name evidence="1" type="ORF">KPL78_23600</name>
</gene>
<dbReference type="EMBL" id="JAHYBZ010000009">
    <property type="protein sequence ID" value="MBW6400866.1"/>
    <property type="molecule type" value="Genomic_DNA"/>
</dbReference>
<name>A0ABS7AEX8_9PROT</name>
<keyword evidence="2" id="KW-1185">Reference proteome</keyword>
<sequence length="250" mass="28019">MSMGRKTTIGFDRTIDIEWLDIAAARVSTGELPTETRKVLWDFLEDLVPGNTNNSGRGKTLTVLTRIWLTVPEQVEPLRDRAFKCLAAANGENRVAVHWAMVVATHPFFFHVATHVGKLLALHGQANRSQIKRRMTESWGDRSTLERTIQHVLKSMAQWGVLKPGSEKGSLVVARNPIRVSEEIAELLVHGVMLSQGRGMSLSQLVSHPAIFPFKLQLNAATLRRHPCLRVQRQGDQSDFVELAENPCHH</sequence>